<proteinExistence type="predicted"/>
<accession>A0A5M6CCP6</accession>
<dbReference type="Proteomes" id="UP000325141">
    <property type="component" value="Unassembled WGS sequence"/>
</dbReference>
<name>A0A5M6CCP6_9FLAO</name>
<dbReference type="PROSITE" id="PS51257">
    <property type="entry name" value="PROKAR_LIPOPROTEIN"/>
    <property type="match status" value="1"/>
</dbReference>
<comment type="caution">
    <text evidence="1">The sequence shown here is derived from an EMBL/GenBank/DDBJ whole genome shotgun (WGS) entry which is preliminary data.</text>
</comment>
<reference evidence="1 2" key="1">
    <citation type="submission" date="2019-09" db="EMBL/GenBank/DDBJ databases">
        <title>Genome sequence and assembly of Flavobacterium sp.</title>
        <authorList>
            <person name="Chhetri G."/>
        </authorList>
    </citation>
    <scope>NUCLEOTIDE SEQUENCE [LARGE SCALE GENOMIC DNA]</scope>
    <source>
        <strain evidence="1 2">SNL9</strain>
    </source>
</reference>
<dbReference type="RefSeq" id="WP_150015088.1">
    <property type="nucleotide sequence ID" value="NZ_VWSG01000023.1"/>
</dbReference>
<evidence type="ECO:0000313" key="1">
    <source>
        <dbReference type="EMBL" id="KAA5531602.1"/>
    </source>
</evidence>
<evidence type="ECO:0000313" key="2">
    <source>
        <dbReference type="Proteomes" id="UP000325141"/>
    </source>
</evidence>
<gene>
    <name evidence="1" type="ORF">F0460_15945</name>
</gene>
<protein>
    <recommendedName>
        <fullName evidence="3">Lipoprotein</fullName>
    </recommendedName>
</protein>
<evidence type="ECO:0008006" key="3">
    <source>
        <dbReference type="Google" id="ProtNLM"/>
    </source>
</evidence>
<organism evidence="1 2">
    <name type="scientific">Paenimyroides baculatum</name>
    <dbReference type="NCBI Taxonomy" id="2608000"/>
    <lineage>
        <taxon>Bacteria</taxon>
        <taxon>Pseudomonadati</taxon>
        <taxon>Bacteroidota</taxon>
        <taxon>Flavobacteriia</taxon>
        <taxon>Flavobacteriales</taxon>
        <taxon>Flavobacteriaceae</taxon>
        <taxon>Paenimyroides</taxon>
    </lineage>
</organism>
<dbReference type="AlphaFoldDB" id="A0A5M6CCP6"/>
<keyword evidence="2" id="KW-1185">Reference proteome</keyword>
<sequence>MRNIFFILFITSFLIGCSSNNVVRNEVNSAYIVSVTDFMDENDIDETKAVWYLEKDSSGDLLLNNEKFKVYYFHFSFDANQVYSCCLDNNYDNDKKLLGDIHKNEDEIMGLEDNLPKKGYSLSNKKSKIIIYKIKELVGCKCGKEKVFPRSNIKNFYIPIKLKVQPLSTQEKKIFKKNIDNISNHFEKLIGIYK</sequence>
<dbReference type="EMBL" id="VWSG01000023">
    <property type="protein sequence ID" value="KAA5531602.1"/>
    <property type="molecule type" value="Genomic_DNA"/>
</dbReference>